<protein>
    <submittedName>
        <fullName evidence="2">Uncharacterized protein</fullName>
    </submittedName>
</protein>
<evidence type="ECO:0000313" key="3">
    <source>
        <dbReference type="Proteomes" id="UP000009062"/>
    </source>
</evidence>
<evidence type="ECO:0000313" key="2">
    <source>
        <dbReference type="EMBL" id="AFA40847.1"/>
    </source>
</evidence>
<feature type="region of interest" description="Disordered" evidence="1">
    <location>
        <begin position="91"/>
        <end position="119"/>
    </location>
</feature>
<keyword evidence="3" id="KW-1185">Reference proteome</keyword>
<dbReference type="AlphaFoldDB" id="H6QE17"/>
<dbReference type="HOGENOM" id="CLU_992547_0_0_2"/>
<feature type="region of interest" description="Disordered" evidence="1">
    <location>
        <begin position="1"/>
        <end position="46"/>
    </location>
</feature>
<reference evidence="2 3" key="1">
    <citation type="submission" date="2012-01" db="EMBL/GenBank/DDBJ databases">
        <title>Complete Genome Sequence of Pyrobaculum oguniense.</title>
        <authorList>
            <person name="Bernick D.L."/>
            <person name="Karplus K."/>
            <person name="Lui L.M."/>
            <person name="Coker J.K.C."/>
            <person name="Murphy J.N."/>
            <person name="Cozen A.E."/>
            <person name="Chan P.P."/>
            <person name="Lowe T.M."/>
        </authorList>
    </citation>
    <scope>NUCLEOTIDE SEQUENCE [LARGE SCALE GENOMIC DNA]</scope>
    <source>
        <strain evidence="2 3">TE7</strain>
        <plasmid evidence="2 3">extrachromosomal element</plasmid>
    </source>
</reference>
<evidence type="ECO:0000256" key="1">
    <source>
        <dbReference type="SAM" id="MobiDB-lite"/>
    </source>
</evidence>
<feature type="compositionally biased region" description="Pro residues" evidence="1">
    <location>
        <begin position="34"/>
        <end position="43"/>
    </location>
</feature>
<dbReference type="KEGG" id="pog:Pogu_ECE020"/>
<geneLocation type="plasmid" evidence="2 3">
    <name>extrachromosomal element</name>
</geneLocation>
<proteinExistence type="predicted"/>
<gene>
    <name evidence="2" type="ORF">Pogu_ECE020</name>
</gene>
<accession>H6QE17</accession>
<dbReference type="EMBL" id="CP003317">
    <property type="protein sequence ID" value="AFA40847.1"/>
    <property type="molecule type" value="Genomic_DNA"/>
</dbReference>
<keyword evidence="2" id="KW-0614">Plasmid</keyword>
<sequence>MRRIAMDMSGEPIPTRGFKPPQRSEKGPRQMPEPQRPPPPPPAAERIIRKLEVEKPATFIAGRAAVRPEPTPARPPDYVVRQVAPVRPPDRVVTQRVSQPVVERRRGLPKPQPQQPKSPLEGVAAALGQVGRTIQSGISQIGGAVQSSAQQAARKIGDVGAWAERQQERLFAGEVTPKTVLGTVASFLLPTTLMQAVGGRKNLAEEIRKPEGAISVGADVLTLMPIAGGVAKLAKAGAKAVGKITAREVSKTSVKPFVAGRAAVAPAPAIPISVLVVGIN</sequence>
<name>H6QE17_PYROT</name>
<organism evidence="2 3">
    <name type="scientific">Pyrobaculum oguniense (strain DSM 13380 / JCM 10595 / TE7)</name>
    <dbReference type="NCBI Taxonomy" id="698757"/>
    <lineage>
        <taxon>Archaea</taxon>
        <taxon>Thermoproteota</taxon>
        <taxon>Thermoprotei</taxon>
        <taxon>Thermoproteales</taxon>
        <taxon>Thermoproteaceae</taxon>
        <taxon>Pyrobaculum</taxon>
    </lineage>
</organism>
<dbReference type="Proteomes" id="UP000009062">
    <property type="component" value="Plasmid extrachromosomal element"/>
</dbReference>